<dbReference type="RefSeq" id="WP_264144490.1">
    <property type="nucleotide sequence ID" value="NZ_JAOYEY010000050.1"/>
</dbReference>
<dbReference type="PANTHER" id="PTHR32282">
    <property type="entry name" value="BINDING PROTEIN TRANSPEPTIDASE, PUTATIVE-RELATED"/>
    <property type="match status" value="1"/>
</dbReference>
<dbReference type="InterPro" id="IPR013783">
    <property type="entry name" value="Ig-like_fold"/>
</dbReference>
<dbReference type="EMBL" id="JAOYEY010000050">
    <property type="protein sequence ID" value="MCV9888387.1"/>
    <property type="molecule type" value="Genomic_DNA"/>
</dbReference>
<dbReference type="PROSITE" id="PS50853">
    <property type="entry name" value="FN3"/>
    <property type="match status" value="1"/>
</dbReference>
<evidence type="ECO:0000256" key="5">
    <source>
        <dbReference type="ARBA" id="ARBA00022801"/>
    </source>
</evidence>
<dbReference type="InterPro" id="IPR023346">
    <property type="entry name" value="Lysozyme-like_dom_sf"/>
</dbReference>
<dbReference type="CDD" id="cd00063">
    <property type="entry name" value="FN3"/>
    <property type="match status" value="1"/>
</dbReference>
<comment type="caution">
    <text evidence="11">The sequence shown here is derived from an EMBL/GenBank/DDBJ whole genome shotgun (WGS) entry which is preliminary data.</text>
</comment>
<feature type="region of interest" description="Disordered" evidence="9">
    <location>
        <begin position="774"/>
        <end position="889"/>
    </location>
</feature>
<dbReference type="InterPro" id="IPR036116">
    <property type="entry name" value="FN3_sf"/>
</dbReference>
<dbReference type="PANTHER" id="PTHR32282:SF29">
    <property type="entry name" value="PENICILLIN-BINDING PROTEIN 1A"/>
    <property type="match status" value="1"/>
</dbReference>
<feature type="region of interest" description="Disordered" evidence="9">
    <location>
        <begin position="1"/>
        <end position="28"/>
    </location>
</feature>
<keyword evidence="1" id="KW-0121">Carboxypeptidase</keyword>
<keyword evidence="6" id="KW-0511">Multifunctional enzyme</keyword>
<dbReference type="SUPFAM" id="SSF56601">
    <property type="entry name" value="beta-lactamase/transpeptidase-like"/>
    <property type="match status" value="1"/>
</dbReference>
<dbReference type="Gene3D" id="2.60.40.10">
    <property type="entry name" value="Immunoglobulins"/>
    <property type="match status" value="1"/>
</dbReference>
<dbReference type="Proteomes" id="UP001526147">
    <property type="component" value="Unassembled WGS sequence"/>
</dbReference>
<dbReference type="InterPro" id="IPR050396">
    <property type="entry name" value="Glycosyltr_51/Transpeptidase"/>
</dbReference>
<dbReference type="SUPFAM" id="SSF49265">
    <property type="entry name" value="Fibronectin type III"/>
    <property type="match status" value="1"/>
</dbReference>
<dbReference type="InterPro" id="IPR003961">
    <property type="entry name" value="FN3_dom"/>
</dbReference>
<dbReference type="NCBIfam" id="TIGR02074">
    <property type="entry name" value="PBP_1a_fam"/>
    <property type="match status" value="1"/>
</dbReference>
<name>A0ABT3DP58_9BACI</name>
<evidence type="ECO:0000256" key="2">
    <source>
        <dbReference type="ARBA" id="ARBA00022670"/>
    </source>
</evidence>
<dbReference type="Gene3D" id="3.40.710.10">
    <property type="entry name" value="DD-peptidase/beta-lactamase superfamily"/>
    <property type="match status" value="1"/>
</dbReference>
<evidence type="ECO:0000313" key="12">
    <source>
        <dbReference type="Proteomes" id="UP001526147"/>
    </source>
</evidence>
<proteinExistence type="predicted"/>
<dbReference type="Pfam" id="PF00905">
    <property type="entry name" value="Transpeptidase"/>
    <property type="match status" value="1"/>
</dbReference>
<sequence length="889" mass="97816">MSEQYKSREERRRKQTQQSSKKKKNKKPKAGLWKKILISLLAIGIVGMLAGGVTFAVMVAGAPPLDDKKLKDSFSSKIYDMNGDEITEFGQVKRTYVPYDEIPKVLENAVLATEDARFYEHNGVDVIRLGGALVANIQEGFGAEGASTITQQVIKNSLLTPEKTISRKVQELWLSFQLEQKYSKQEILEMYLNKIYFPGNVYGVAQAAESFYGKDLSELELHEAAMIAGIPQSPNNYNPRTNPENAEKRRNIVLTLMAKHGFITQAEADEAKSIPVQSTVIEDTEKANPYHAFVEEVIEEVKEKTDIDAGSAGLQIYTTLDPDAQDTVENVMNGDAVDFPDDELQAGIALIDTKTGEIRAIGGGRNQPVGGYNYATDTRRQPGSTIKPVLDYGPVIEHEQWSTYEQINDESYTYSNGTPINNWDRKFKGWMSIRDALADSRNIPALKALQAVGLDKAQDFAQGLGIPLEEIYESYAIGGFDHGVSPLQMAGAFSAFGNNGIFNEPYAVKKIVLSDGTEISLAPDPEPAMSDYTAFMVTDMMKSVVKYGTGKSVQISNVNIAGKTGTTNFSEDDKAKYNVPSGASKDAWFVGYNPNYTAAVWTGYNITEDSEKVYLDSSDQRLARAMFREVFQEIAGDDDSDFEQPNSVVKKAIEKGSNPAKLASEYTPSSNITYEYFVKGDEPTTVSKKFEKVEVDKPSNLSINYDQVNNSINLNWEYGDTENVSFEVKQSIDEGPYEVVNKSKDKSFTIGDVIPGAIYSYQVVAVSDEDDNNRSAAAATKVQVPEPEIDVPELPEDGTDEETQPDEEGNEENNGNNQDENNGNNGNNGNGQNGNGDNNNQDGNQDNQNEDGQDTGNGETPTAPDVETTVPPTNSNGSNEEEEEPEEEQ</sequence>
<evidence type="ECO:0000313" key="11">
    <source>
        <dbReference type="EMBL" id="MCV9888387.1"/>
    </source>
</evidence>
<dbReference type="InterPro" id="IPR036950">
    <property type="entry name" value="PBP_transglycosylase"/>
</dbReference>
<keyword evidence="3" id="KW-0328">Glycosyltransferase</keyword>
<gene>
    <name evidence="11" type="ORF">OIH86_22300</name>
</gene>
<feature type="compositionally biased region" description="Acidic residues" evidence="9">
    <location>
        <begin position="879"/>
        <end position="889"/>
    </location>
</feature>
<comment type="catalytic activity">
    <reaction evidence="7">
        <text>Preferential cleavage: (Ac)2-L-Lys-D-Ala-|-D-Ala. Also transpeptidation of peptidyl-alanyl moieties that are N-acyl substituents of D-alanine.</text>
        <dbReference type="EC" id="3.4.16.4"/>
    </reaction>
</comment>
<protein>
    <submittedName>
        <fullName evidence="11">PBP1A family penicillin-binding protein</fullName>
    </submittedName>
</protein>
<dbReference type="SUPFAM" id="SSF53955">
    <property type="entry name" value="Lysozyme-like"/>
    <property type="match status" value="1"/>
</dbReference>
<dbReference type="InterPro" id="IPR012338">
    <property type="entry name" value="Beta-lactam/transpept-like"/>
</dbReference>
<evidence type="ECO:0000256" key="8">
    <source>
        <dbReference type="ARBA" id="ARBA00049902"/>
    </source>
</evidence>
<evidence type="ECO:0000256" key="9">
    <source>
        <dbReference type="SAM" id="MobiDB-lite"/>
    </source>
</evidence>
<dbReference type="InterPro" id="IPR001264">
    <property type="entry name" value="Glyco_trans_51"/>
</dbReference>
<keyword evidence="12" id="KW-1185">Reference proteome</keyword>
<keyword evidence="5" id="KW-0378">Hydrolase</keyword>
<evidence type="ECO:0000256" key="1">
    <source>
        <dbReference type="ARBA" id="ARBA00022645"/>
    </source>
</evidence>
<dbReference type="Gene3D" id="1.10.3810.10">
    <property type="entry name" value="Biosynthetic peptidoglycan transglycosylase-like"/>
    <property type="match status" value="1"/>
</dbReference>
<feature type="compositionally biased region" description="Low complexity" evidence="9">
    <location>
        <begin position="812"/>
        <end position="825"/>
    </location>
</feature>
<keyword evidence="2" id="KW-0645">Protease</keyword>
<feature type="compositionally biased region" description="Basic and acidic residues" evidence="9">
    <location>
        <begin position="1"/>
        <end position="12"/>
    </location>
</feature>
<organism evidence="11 12">
    <name type="scientific">Metabacillus halosaccharovorans</name>
    <dbReference type="NCBI Taxonomy" id="930124"/>
    <lineage>
        <taxon>Bacteria</taxon>
        <taxon>Bacillati</taxon>
        <taxon>Bacillota</taxon>
        <taxon>Bacilli</taxon>
        <taxon>Bacillales</taxon>
        <taxon>Bacillaceae</taxon>
        <taxon>Metabacillus</taxon>
    </lineage>
</organism>
<evidence type="ECO:0000256" key="3">
    <source>
        <dbReference type="ARBA" id="ARBA00022676"/>
    </source>
</evidence>
<comment type="catalytic activity">
    <reaction evidence="8">
        <text>[GlcNAc-(1-&gt;4)-Mur2Ac(oyl-L-Ala-gamma-D-Glu-L-Lys-D-Ala-D-Ala)](n)-di-trans,octa-cis-undecaprenyl diphosphate + beta-D-GlcNAc-(1-&gt;4)-Mur2Ac(oyl-L-Ala-gamma-D-Glu-L-Lys-D-Ala-D-Ala)-di-trans,octa-cis-undecaprenyl diphosphate = [GlcNAc-(1-&gt;4)-Mur2Ac(oyl-L-Ala-gamma-D-Glu-L-Lys-D-Ala-D-Ala)](n+1)-di-trans,octa-cis-undecaprenyl diphosphate + di-trans,octa-cis-undecaprenyl diphosphate + H(+)</text>
        <dbReference type="Rhea" id="RHEA:23708"/>
        <dbReference type="Rhea" id="RHEA-COMP:9602"/>
        <dbReference type="Rhea" id="RHEA-COMP:9603"/>
        <dbReference type="ChEBI" id="CHEBI:15378"/>
        <dbReference type="ChEBI" id="CHEBI:58405"/>
        <dbReference type="ChEBI" id="CHEBI:60033"/>
        <dbReference type="ChEBI" id="CHEBI:78435"/>
        <dbReference type="EC" id="2.4.99.28"/>
    </reaction>
</comment>
<reference evidence="11 12" key="1">
    <citation type="submission" date="2022-10" db="EMBL/GenBank/DDBJ databases">
        <title>Draft genome assembly of moderately radiation resistant bacterium Metabacillus halosaccharovorans.</title>
        <authorList>
            <person name="Pal S."/>
            <person name="Gopinathan A."/>
        </authorList>
    </citation>
    <scope>NUCLEOTIDE SEQUENCE [LARGE SCALE GENOMIC DNA]</scope>
    <source>
        <strain evidence="11 12">VITHBRA001</strain>
    </source>
</reference>
<dbReference type="Pfam" id="PF00912">
    <property type="entry name" value="Transgly"/>
    <property type="match status" value="1"/>
</dbReference>
<feature type="compositionally biased region" description="Low complexity" evidence="9">
    <location>
        <begin position="835"/>
        <end position="847"/>
    </location>
</feature>
<evidence type="ECO:0000256" key="6">
    <source>
        <dbReference type="ARBA" id="ARBA00023268"/>
    </source>
</evidence>
<evidence type="ECO:0000256" key="4">
    <source>
        <dbReference type="ARBA" id="ARBA00022679"/>
    </source>
</evidence>
<dbReference type="InterPro" id="IPR001460">
    <property type="entry name" value="PCN-bd_Tpept"/>
</dbReference>
<evidence type="ECO:0000259" key="10">
    <source>
        <dbReference type="PROSITE" id="PS50853"/>
    </source>
</evidence>
<feature type="domain" description="Fibronectin type-III" evidence="10">
    <location>
        <begin position="697"/>
        <end position="787"/>
    </location>
</feature>
<feature type="compositionally biased region" description="Acidic residues" evidence="9">
    <location>
        <begin position="787"/>
        <end position="811"/>
    </location>
</feature>
<feature type="compositionally biased region" description="Basic residues" evidence="9">
    <location>
        <begin position="13"/>
        <end position="28"/>
    </location>
</feature>
<evidence type="ECO:0000256" key="7">
    <source>
        <dbReference type="ARBA" id="ARBA00034000"/>
    </source>
</evidence>
<accession>A0ABT3DP58</accession>
<keyword evidence="4" id="KW-0808">Transferase</keyword>